<reference evidence="2 3" key="1">
    <citation type="submission" date="2016-03" db="EMBL/GenBank/DDBJ databases">
        <title>EvidentialGene: Evidence-directed Construction of Genes on Genomes.</title>
        <authorList>
            <person name="Gilbert D.G."/>
            <person name="Choi J.-H."/>
            <person name="Mockaitis K."/>
            <person name="Colbourne J."/>
            <person name="Pfrender M."/>
        </authorList>
    </citation>
    <scope>NUCLEOTIDE SEQUENCE [LARGE SCALE GENOMIC DNA]</scope>
    <source>
        <strain evidence="2 3">Xinb3</strain>
        <tissue evidence="2">Complete organism</tissue>
    </source>
</reference>
<evidence type="ECO:0000313" key="3">
    <source>
        <dbReference type="Proteomes" id="UP000076858"/>
    </source>
</evidence>
<name>A0A164KUS6_9CRUS</name>
<evidence type="ECO:0000256" key="1">
    <source>
        <dbReference type="SAM" id="Phobius"/>
    </source>
</evidence>
<feature type="transmembrane region" description="Helical" evidence="1">
    <location>
        <begin position="53"/>
        <end position="73"/>
    </location>
</feature>
<sequence>MDFCVFPFFFFISASGNILIWLPSKRCYSLMLMRPFRLLFFLMQMSFTYDAMLFVRLTRAAMTAESFLGFLFSRTRNRHNRMKYNHVIFG</sequence>
<dbReference type="Proteomes" id="UP000076858">
    <property type="component" value="Unassembled WGS sequence"/>
</dbReference>
<keyword evidence="1" id="KW-0812">Transmembrane</keyword>
<dbReference type="AlphaFoldDB" id="A0A164KUS6"/>
<feature type="transmembrane region" description="Helical" evidence="1">
    <location>
        <begin position="6"/>
        <end position="23"/>
    </location>
</feature>
<keyword evidence="3" id="KW-1185">Reference proteome</keyword>
<evidence type="ECO:0000313" key="2">
    <source>
        <dbReference type="EMBL" id="KZS03552.1"/>
    </source>
</evidence>
<comment type="caution">
    <text evidence="2">The sequence shown here is derived from an EMBL/GenBank/DDBJ whole genome shotgun (WGS) entry which is preliminary data.</text>
</comment>
<gene>
    <name evidence="2" type="ORF">APZ42_033755</name>
</gene>
<dbReference type="EMBL" id="LRGB01003257">
    <property type="protein sequence ID" value="KZS03552.1"/>
    <property type="molecule type" value="Genomic_DNA"/>
</dbReference>
<keyword evidence="1" id="KW-1133">Transmembrane helix</keyword>
<protein>
    <submittedName>
        <fullName evidence="2">Uncharacterized protein</fullName>
    </submittedName>
</protein>
<keyword evidence="1" id="KW-0472">Membrane</keyword>
<proteinExistence type="predicted"/>
<organism evidence="2 3">
    <name type="scientific">Daphnia magna</name>
    <dbReference type="NCBI Taxonomy" id="35525"/>
    <lineage>
        <taxon>Eukaryota</taxon>
        <taxon>Metazoa</taxon>
        <taxon>Ecdysozoa</taxon>
        <taxon>Arthropoda</taxon>
        <taxon>Crustacea</taxon>
        <taxon>Branchiopoda</taxon>
        <taxon>Diplostraca</taxon>
        <taxon>Cladocera</taxon>
        <taxon>Anomopoda</taxon>
        <taxon>Daphniidae</taxon>
        <taxon>Daphnia</taxon>
    </lineage>
</organism>
<accession>A0A164KUS6</accession>